<gene>
    <name evidence="1" type="ORF">SAMN06264855_1173</name>
</gene>
<reference evidence="1 2" key="1">
    <citation type="submission" date="2017-06" db="EMBL/GenBank/DDBJ databases">
        <authorList>
            <person name="Kim H.J."/>
            <person name="Triplett B.A."/>
        </authorList>
    </citation>
    <scope>NUCLEOTIDE SEQUENCE [LARGE SCALE GENOMIC DNA]</scope>
    <source>
        <strain evidence="1 2">DSM 8800</strain>
    </source>
</reference>
<evidence type="ECO:0000313" key="2">
    <source>
        <dbReference type="Proteomes" id="UP000198397"/>
    </source>
</evidence>
<dbReference type="EMBL" id="FZNQ01000017">
    <property type="protein sequence ID" value="SNR57317.1"/>
    <property type="molecule type" value="Genomic_DNA"/>
</dbReference>
<accession>A0A238XEG2</accession>
<protein>
    <submittedName>
        <fullName evidence="1">Uncharacterized protein</fullName>
    </submittedName>
</protein>
<organism evidence="1 2">
    <name type="scientific">Halorubrum vacuolatum</name>
    <name type="common">Natronobacterium vacuolatum</name>
    <dbReference type="NCBI Taxonomy" id="63740"/>
    <lineage>
        <taxon>Archaea</taxon>
        <taxon>Methanobacteriati</taxon>
        <taxon>Methanobacteriota</taxon>
        <taxon>Stenosarchaea group</taxon>
        <taxon>Halobacteria</taxon>
        <taxon>Halobacteriales</taxon>
        <taxon>Haloferacaceae</taxon>
        <taxon>Halorubrum</taxon>
    </lineage>
</organism>
<name>A0A238XEG2_HALVU</name>
<evidence type="ECO:0000313" key="1">
    <source>
        <dbReference type="EMBL" id="SNR57317.1"/>
    </source>
</evidence>
<dbReference type="AlphaFoldDB" id="A0A238XEG2"/>
<dbReference type="Proteomes" id="UP000198397">
    <property type="component" value="Unassembled WGS sequence"/>
</dbReference>
<sequence length="32" mass="3220">MDAASGANVPEAAVLDCIVSSFDACPAIVRLI</sequence>
<proteinExistence type="predicted"/>
<keyword evidence="2" id="KW-1185">Reference proteome</keyword>